<dbReference type="SUPFAM" id="SSF51445">
    <property type="entry name" value="(Trans)glycosidases"/>
    <property type="match status" value="1"/>
</dbReference>
<dbReference type="GO" id="GO:0005975">
    <property type="term" value="P:carbohydrate metabolic process"/>
    <property type="evidence" value="ECO:0007669"/>
    <property type="project" value="InterPro"/>
</dbReference>
<dbReference type="Pfam" id="PF00704">
    <property type="entry name" value="Glyco_hydro_18"/>
    <property type="match status" value="1"/>
</dbReference>
<evidence type="ECO:0000256" key="4">
    <source>
        <dbReference type="SAM" id="Phobius"/>
    </source>
</evidence>
<dbReference type="HOGENOM" id="CLU_611013_0_0_9"/>
<evidence type="ECO:0000256" key="2">
    <source>
        <dbReference type="ARBA" id="ARBA00023295"/>
    </source>
</evidence>
<dbReference type="eggNOG" id="COG3858">
    <property type="taxonomic scope" value="Bacteria"/>
</dbReference>
<dbReference type="GO" id="GO:0008061">
    <property type="term" value="F:chitin binding"/>
    <property type="evidence" value="ECO:0007669"/>
    <property type="project" value="InterPro"/>
</dbReference>
<dbReference type="InterPro" id="IPR011583">
    <property type="entry name" value="Chitinase_II/V-like_cat"/>
</dbReference>
<reference evidence="6 7" key="1">
    <citation type="journal article" date="2004" name="Nucleic Acids Res.">
        <title>Genome sequence of Symbiobacterium thermophilum, an uncultivable bacterium that depends on microbial commensalism.</title>
        <authorList>
            <person name="Ueda K."/>
            <person name="Yamashita A."/>
            <person name="Ishikawa J."/>
            <person name="Shimada M."/>
            <person name="Watsuji T."/>
            <person name="Morimura K."/>
            <person name="Ikeda H."/>
            <person name="Hattori M."/>
            <person name="Beppu T."/>
        </authorList>
    </citation>
    <scope>NUCLEOTIDE SEQUENCE [LARGE SCALE GENOMIC DNA]</scope>
    <source>
        <strain evidence="7">T / IAM 14863</strain>
    </source>
</reference>
<dbReference type="KEGG" id="sth:STH1790"/>
<dbReference type="PANTHER" id="PTHR46066">
    <property type="entry name" value="CHITINASE DOMAIN-CONTAINING PROTEIN 1 FAMILY MEMBER"/>
    <property type="match status" value="1"/>
</dbReference>
<dbReference type="InterPro" id="IPR017853">
    <property type="entry name" value="GH"/>
</dbReference>
<proteinExistence type="predicted"/>
<evidence type="ECO:0000256" key="3">
    <source>
        <dbReference type="SAM" id="MobiDB-lite"/>
    </source>
</evidence>
<feature type="compositionally biased region" description="Basic residues" evidence="3">
    <location>
        <begin position="22"/>
        <end position="32"/>
    </location>
</feature>
<keyword evidence="1 6" id="KW-0378">Hydrolase</keyword>
<name>Q67NG8_SYMTH</name>
<dbReference type="Gene3D" id="3.10.50.10">
    <property type="match status" value="1"/>
</dbReference>
<dbReference type="Proteomes" id="UP000000417">
    <property type="component" value="Chromosome"/>
</dbReference>
<organism evidence="6 7">
    <name type="scientific">Symbiobacterium thermophilum (strain DSM 24528 / JCM 14929 / IAM 14863 / T)</name>
    <dbReference type="NCBI Taxonomy" id="292459"/>
    <lineage>
        <taxon>Bacteria</taxon>
        <taxon>Bacillati</taxon>
        <taxon>Bacillota</taxon>
        <taxon>Clostridia</taxon>
        <taxon>Eubacteriales</taxon>
        <taxon>Symbiobacteriaceae</taxon>
        <taxon>Symbiobacterium</taxon>
    </lineage>
</organism>
<dbReference type="AlphaFoldDB" id="Q67NG8"/>
<feature type="region of interest" description="Disordered" evidence="3">
    <location>
        <begin position="16"/>
        <end position="39"/>
    </location>
</feature>
<dbReference type="PROSITE" id="PS51910">
    <property type="entry name" value="GH18_2"/>
    <property type="match status" value="1"/>
</dbReference>
<keyword evidence="4" id="KW-0472">Membrane</keyword>
<feature type="transmembrane region" description="Helical" evidence="4">
    <location>
        <begin position="70"/>
        <end position="92"/>
    </location>
</feature>
<dbReference type="EMBL" id="AP006840">
    <property type="protein sequence ID" value="BAD40775.1"/>
    <property type="molecule type" value="Genomic_DNA"/>
</dbReference>
<dbReference type="GO" id="GO:0016798">
    <property type="term" value="F:hydrolase activity, acting on glycosyl bonds"/>
    <property type="evidence" value="ECO:0007669"/>
    <property type="project" value="UniProtKB-KW"/>
</dbReference>
<evidence type="ECO:0000313" key="7">
    <source>
        <dbReference type="Proteomes" id="UP000000417"/>
    </source>
</evidence>
<dbReference type="STRING" id="292459.STH1790"/>
<sequence length="448" mass="47764">MASATSHTVSACLFQHPSAPHGRVKRPPRHHPANNSQLAGNRHHRYNLTRHIFVLDYIGGGAVRRLGRPLWVGLLIGALLLAGTVVAGAPGLPAGALPVPAELQSGRSWVLPDLAGDGWVVLTAEPPAVDEGPVVVAYYAEDWEGDVRALNALRRAGARVDRVVNFALELHADGSVTTRSYPALAAAAAELGVPVYGLVHNMQNGQFSAEIARAVLSDPARRSRAVADMLAIAREHGLAGIDIDIENVPGDLRAGYTALAAEAAAVLKPGGIRLTLSVPAKTWDDTTSNWGGAFDYAALGEIADEIAIMAYDEHTWGLPHGPVASLPWVERVVAYAVTQIPPEKILLGIPAYGYDWIAGTRQVVGGLSTGGAYSLAARHGAEVRWDDEAQVPWFRYVADGAEHIVYFENSRSAAAKLRLVGRYGLGGIAIWRLGLNEDGLWEVVVDHL</sequence>
<feature type="domain" description="GH18" evidence="5">
    <location>
        <begin position="133"/>
        <end position="448"/>
    </location>
</feature>
<keyword evidence="7" id="KW-1185">Reference proteome</keyword>
<protein>
    <submittedName>
        <fullName evidence="6">Spore peptidoglycan hydrolase</fullName>
    </submittedName>
</protein>
<keyword evidence="4" id="KW-0812">Transmembrane</keyword>
<dbReference type="InterPro" id="IPR029070">
    <property type="entry name" value="Chitinase_insertion_sf"/>
</dbReference>
<evidence type="ECO:0000256" key="1">
    <source>
        <dbReference type="ARBA" id="ARBA00022801"/>
    </source>
</evidence>
<evidence type="ECO:0000313" key="6">
    <source>
        <dbReference type="EMBL" id="BAD40775.1"/>
    </source>
</evidence>
<keyword evidence="2" id="KW-0326">Glycosidase</keyword>
<accession>Q67NG8</accession>
<dbReference type="Gene3D" id="3.20.20.80">
    <property type="entry name" value="Glycosidases"/>
    <property type="match status" value="1"/>
</dbReference>
<dbReference type="CDD" id="cd02874">
    <property type="entry name" value="GH18_CFLE_spore_hydrolase"/>
    <property type="match status" value="1"/>
</dbReference>
<dbReference type="InterPro" id="IPR001223">
    <property type="entry name" value="Glyco_hydro18_cat"/>
</dbReference>
<evidence type="ECO:0000259" key="5">
    <source>
        <dbReference type="PROSITE" id="PS51910"/>
    </source>
</evidence>
<dbReference type="PANTHER" id="PTHR46066:SF2">
    <property type="entry name" value="CHITINASE DOMAIN-CONTAINING PROTEIN 1"/>
    <property type="match status" value="1"/>
</dbReference>
<dbReference type="SMART" id="SM00636">
    <property type="entry name" value="Glyco_18"/>
    <property type="match status" value="1"/>
</dbReference>
<gene>
    <name evidence="6" type="ordered locus">STH1790</name>
</gene>
<dbReference type="InterPro" id="IPR041704">
    <property type="entry name" value="CFLE_GH18"/>
</dbReference>
<keyword evidence="4" id="KW-1133">Transmembrane helix</keyword>